<evidence type="ECO:0000256" key="1">
    <source>
        <dbReference type="ARBA" id="ARBA00022908"/>
    </source>
</evidence>
<evidence type="ECO:0000256" key="4">
    <source>
        <dbReference type="PIRSR" id="PIRSR606118-50"/>
    </source>
</evidence>
<evidence type="ECO:0000259" key="8">
    <source>
        <dbReference type="PROSITE" id="PS51737"/>
    </source>
</evidence>
<feature type="active site" description="O-(5'-phospho-DNA)-serine intermediate" evidence="4 5">
    <location>
        <position position="10"/>
    </location>
</feature>
<dbReference type="CDD" id="cd03768">
    <property type="entry name" value="SR_ResInv"/>
    <property type="match status" value="1"/>
</dbReference>
<dbReference type="SUPFAM" id="SSF53041">
    <property type="entry name" value="Resolvase-like"/>
    <property type="match status" value="1"/>
</dbReference>
<dbReference type="Pfam" id="PF13408">
    <property type="entry name" value="Zn_ribbon_recom"/>
    <property type="match status" value="1"/>
</dbReference>
<dbReference type="GO" id="GO:0000150">
    <property type="term" value="F:DNA strand exchange activity"/>
    <property type="evidence" value="ECO:0007669"/>
    <property type="project" value="InterPro"/>
</dbReference>
<dbReference type="RefSeq" id="WP_058297782.1">
    <property type="nucleotide sequence ID" value="NZ_FMAU01000001.1"/>
</dbReference>
<evidence type="ECO:0000259" key="7">
    <source>
        <dbReference type="PROSITE" id="PS51736"/>
    </source>
</evidence>
<protein>
    <submittedName>
        <fullName evidence="9">Site-specific DNA recombinase</fullName>
    </submittedName>
</protein>
<dbReference type="InterPro" id="IPR038109">
    <property type="entry name" value="DNA_bind_recomb_sf"/>
</dbReference>
<dbReference type="GO" id="GO:0015074">
    <property type="term" value="P:DNA integration"/>
    <property type="evidence" value="ECO:0007669"/>
    <property type="project" value="UniProtKB-KW"/>
</dbReference>
<dbReference type="GO" id="GO:0003677">
    <property type="term" value="F:DNA binding"/>
    <property type="evidence" value="ECO:0007669"/>
    <property type="project" value="UniProtKB-KW"/>
</dbReference>
<keyword evidence="6" id="KW-0175">Coiled coil</keyword>
<dbReference type="AlphaFoldDB" id="A0A0V8HNK1"/>
<dbReference type="Gene3D" id="3.90.1750.20">
    <property type="entry name" value="Putative Large Serine Recombinase, Chain B, Domain 2"/>
    <property type="match status" value="1"/>
</dbReference>
<gene>
    <name evidence="9" type="ORF">GA0061094_1122</name>
</gene>
<keyword evidence="1" id="KW-0229">DNA integration</keyword>
<dbReference type="PROSITE" id="PS51736">
    <property type="entry name" value="RECOMBINASES_3"/>
    <property type="match status" value="1"/>
</dbReference>
<dbReference type="OrthoDB" id="9811097at2"/>
<accession>A0A0V8HNK1</accession>
<evidence type="ECO:0000256" key="3">
    <source>
        <dbReference type="ARBA" id="ARBA00023172"/>
    </source>
</evidence>
<dbReference type="Pfam" id="PF00239">
    <property type="entry name" value="Resolvase"/>
    <property type="match status" value="1"/>
</dbReference>
<evidence type="ECO:0000313" key="10">
    <source>
        <dbReference type="Proteomes" id="UP000181997"/>
    </source>
</evidence>
<proteinExistence type="predicted"/>
<keyword evidence="3" id="KW-0233">DNA recombination</keyword>
<dbReference type="PANTHER" id="PTHR30461:SF23">
    <property type="entry name" value="DNA RECOMBINASE-RELATED"/>
    <property type="match status" value="1"/>
</dbReference>
<dbReference type="PROSITE" id="PS00397">
    <property type="entry name" value="RECOMBINASES_1"/>
    <property type="match status" value="1"/>
</dbReference>
<dbReference type="InterPro" id="IPR025827">
    <property type="entry name" value="Zn_ribbon_recom_dom"/>
</dbReference>
<dbReference type="SMART" id="SM00857">
    <property type="entry name" value="Resolvase"/>
    <property type="match status" value="1"/>
</dbReference>
<evidence type="ECO:0000256" key="2">
    <source>
        <dbReference type="ARBA" id="ARBA00023125"/>
    </source>
</evidence>
<dbReference type="InterPro" id="IPR006118">
    <property type="entry name" value="Recombinase_CS"/>
</dbReference>
<dbReference type="Pfam" id="PF07508">
    <property type="entry name" value="Recombinase"/>
    <property type="match status" value="1"/>
</dbReference>
<dbReference type="InterPro" id="IPR006119">
    <property type="entry name" value="Resolv_N"/>
</dbReference>
<dbReference type="InterPro" id="IPR050639">
    <property type="entry name" value="SSR_resolvase"/>
</dbReference>
<dbReference type="Gene3D" id="3.40.50.1390">
    <property type="entry name" value="Resolvase, N-terminal catalytic domain"/>
    <property type="match status" value="1"/>
</dbReference>
<dbReference type="EMBL" id="FMAU01000001">
    <property type="protein sequence ID" value="SCB87976.1"/>
    <property type="molecule type" value="Genomic_DNA"/>
</dbReference>
<organism evidence="9 10">
    <name type="scientific">[Bacillus] enclensis</name>
    <dbReference type="NCBI Taxonomy" id="1402860"/>
    <lineage>
        <taxon>Bacteria</taxon>
        <taxon>Bacillati</taxon>
        <taxon>Bacillota</taxon>
        <taxon>Bacilli</taxon>
        <taxon>Bacillales</taxon>
        <taxon>Bacillaceae</taxon>
        <taxon>Rossellomorea</taxon>
    </lineage>
</organism>
<feature type="domain" description="Resolvase/invertase-type recombinase catalytic" evidence="7">
    <location>
        <begin position="2"/>
        <end position="149"/>
    </location>
</feature>
<dbReference type="InterPro" id="IPR036162">
    <property type="entry name" value="Resolvase-like_N_sf"/>
</dbReference>
<sequence>MKAAIYVRVSTAEQAAEGYSIRAQTDRLKAYCVSQGWEILEFYVDDGYSAKDTNRPNLKRMMKHIEEGLIDCVLVYRLDRLTRSVRDLYTILETFDKYDCKFKSATEVYDTTTAMGRMFITIVAALAQWERENTGERIRMGMEQKAREGNWVINQAPYGYEIDKENKTLIINDREAMLVKRIYDDYLSGKTMRNIAIDFNKSNITTKSGAIWNDFKIKYILSNPLYIGTMRYNYRTNKENYFEVEDAHPAIISKETFENVQKIKESRRIVHPRSATSKFIFSGIAKCARCGSPLAGKYGYYKSKTKKDHISRPRSYYCTKRRLGKCDLPNIGENHLEVQFLNYLNTFKIDPDIIEDVSHEKEDNANEQQKKALQKELKEIDNRRKKWQYAWVNEMISDEDFSNRIEEENSKENDIKNQLTSLEPRGEKMNTEDLYGILLDIKSNWNQLEALEKKTLLQMFMKKIVVNRDKKSSGDPNSISILDVEFY</sequence>
<dbReference type="InterPro" id="IPR011109">
    <property type="entry name" value="DNA_bind_recombinase_dom"/>
</dbReference>
<reference evidence="10" key="1">
    <citation type="submission" date="2016-08" db="EMBL/GenBank/DDBJ databases">
        <authorList>
            <person name="Varghese N."/>
            <person name="Submissions Spin"/>
        </authorList>
    </citation>
    <scope>NUCLEOTIDE SEQUENCE [LARGE SCALE GENOMIC DNA]</scope>
    <source>
        <strain evidence="10">SGD-1123</strain>
    </source>
</reference>
<evidence type="ECO:0000256" key="5">
    <source>
        <dbReference type="PROSITE-ProRule" id="PRU10137"/>
    </source>
</evidence>
<evidence type="ECO:0000256" key="6">
    <source>
        <dbReference type="SAM" id="Coils"/>
    </source>
</evidence>
<keyword evidence="2" id="KW-0238">DNA-binding</keyword>
<feature type="domain" description="Recombinase" evidence="8">
    <location>
        <begin position="157"/>
        <end position="270"/>
    </location>
</feature>
<feature type="coiled-coil region" evidence="6">
    <location>
        <begin position="359"/>
        <end position="390"/>
    </location>
</feature>
<evidence type="ECO:0000313" key="9">
    <source>
        <dbReference type="EMBL" id="SCB87976.1"/>
    </source>
</evidence>
<keyword evidence="10" id="KW-1185">Reference proteome</keyword>
<dbReference type="Proteomes" id="UP000181997">
    <property type="component" value="Unassembled WGS sequence"/>
</dbReference>
<dbReference type="PANTHER" id="PTHR30461">
    <property type="entry name" value="DNA-INVERTASE FROM LAMBDOID PROPHAGE"/>
    <property type="match status" value="1"/>
</dbReference>
<name>A0A0V8HNK1_9BACI</name>
<dbReference type="PROSITE" id="PS51737">
    <property type="entry name" value="RECOMBINASE_DNA_BIND"/>
    <property type="match status" value="1"/>
</dbReference>